<evidence type="ECO:0000259" key="1">
    <source>
        <dbReference type="SMART" id="SM00287"/>
    </source>
</evidence>
<accession>A0ABY8B196</accession>
<proteinExistence type="predicted"/>
<gene>
    <name evidence="2" type="ORF">OE059_03150</name>
</gene>
<dbReference type="InterPro" id="IPR003646">
    <property type="entry name" value="SH3-like_bac-type"/>
</dbReference>
<protein>
    <recommendedName>
        <fullName evidence="1">SH3b domain-containing protein</fullName>
    </recommendedName>
</protein>
<evidence type="ECO:0000313" key="3">
    <source>
        <dbReference type="Proteomes" id="UP001219957"/>
    </source>
</evidence>
<feature type="domain" description="SH3b" evidence="1">
    <location>
        <begin position="36"/>
        <end position="102"/>
    </location>
</feature>
<reference evidence="2 3" key="1">
    <citation type="submission" date="2022-10" db="EMBL/GenBank/DDBJ databases">
        <title>Complete genome sequence of Exiguobacterium profundum TSS-3 isolated from an extremely saline-alkaline spring located in Ixtapa, Chiapas-Mexico.</title>
        <authorList>
            <person name="Rincon-Rosales R."/>
            <person name="Rogel M.A."/>
            <person name="Rincon-Molina C.I."/>
            <person name="Guerrero G."/>
            <person name="Manzano-Gomez L.A."/>
            <person name="Lopez-Lopez A."/>
            <person name="Rincon Molina F.A."/>
            <person name="Martinez-Romero E."/>
        </authorList>
    </citation>
    <scope>NUCLEOTIDE SEQUENCE [LARGE SCALE GENOMIC DNA]</scope>
    <source>
        <strain evidence="2 3">TSS-3</strain>
    </source>
</reference>
<dbReference type="Proteomes" id="UP001219957">
    <property type="component" value="Chromosome"/>
</dbReference>
<keyword evidence="3" id="KW-1185">Reference proteome</keyword>
<dbReference type="Gene3D" id="2.30.30.40">
    <property type="entry name" value="SH3 Domains"/>
    <property type="match status" value="1"/>
</dbReference>
<dbReference type="SMART" id="SM00287">
    <property type="entry name" value="SH3b"/>
    <property type="match status" value="2"/>
</dbReference>
<feature type="domain" description="SH3b" evidence="1">
    <location>
        <begin position="105"/>
        <end position="165"/>
    </location>
</feature>
<sequence>MRQLLKASISFGLIGCLVLSPIEFVPSTDLTVQAKSASTTVTAERVTTEYTKVYASRSKKAKVILPLTFGTTVYQNATSGSWTKITYKGRTGWVPSATLIPSLISTEYLVNRTTDLYATWSTKGKRVTTVQSWNHVVKTGEYGKWSRVRVGGKTGWLPTSYLRAPYSNNRITRTLYGSHTYGVDTQAEYDAVYKRVKAEFDAKYDSAEFGFDSYMHRVLNGERGNRDPNSPEYMGLNNGRLLNAEDALAPYFEGRMSLKTYEKMYRTNNFLEYIHNKYKSTGVAGDKNLKSAYDVLFRGKSDCDSKEQVKSLVYDLAGIDNVIIGDGVAHAALLFKVDEGWMDTAYIAYSKKDVDITNANNVYISYTQKGTRMSY</sequence>
<dbReference type="RefSeq" id="WP_275060333.1">
    <property type="nucleotide sequence ID" value="NZ_CP109617.1"/>
</dbReference>
<evidence type="ECO:0000313" key="2">
    <source>
        <dbReference type="EMBL" id="WED55870.1"/>
    </source>
</evidence>
<name>A0ABY8B196_9BACL</name>
<organism evidence="2 3">
    <name type="scientific">Exiguobacterium profundum</name>
    <dbReference type="NCBI Taxonomy" id="307643"/>
    <lineage>
        <taxon>Bacteria</taxon>
        <taxon>Bacillati</taxon>
        <taxon>Bacillota</taxon>
        <taxon>Bacilli</taxon>
        <taxon>Bacillales</taxon>
        <taxon>Bacillales Family XII. Incertae Sedis</taxon>
        <taxon>Exiguobacterium</taxon>
    </lineage>
</organism>
<dbReference type="EMBL" id="CP109617">
    <property type="protein sequence ID" value="WED55870.1"/>
    <property type="molecule type" value="Genomic_DNA"/>
</dbReference>